<evidence type="ECO:0000259" key="4">
    <source>
        <dbReference type="Pfam" id="PF19037"/>
    </source>
</evidence>
<dbReference type="PANTHER" id="PTHR13027:SF7">
    <property type="entry name" value="VACUOLAR FUSION PROTEIN MON1 HOMOLOG"/>
    <property type="match status" value="1"/>
</dbReference>
<organism evidence="5 6">
    <name type="scientific">Cylicocyclus nassatus</name>
    <name type="common">Nematode worm</name>
    <dbReference type="NCBI Taxonomy" id="53992"/>
    <lineage>
        <taxon>Eukaryota</taxon>
        <taxon>Metazoa</taxon>
        <taxon>Ecdysozoa</taxon>
        <taxon>Nematoda</taxon>
        <taxon>Chromadorea</taxon>
        <taxon>Rhabditida</taxon>
        <taxon>Rhabditina</taxon>
        <taxon>Rhabditomorpha</taxon>
        <taxon>Strongyloidea</taxon>
        <taxon>Strongylidae</taxon>
        <taxon>Cylicocyclus</taxon>
    </lineage>
</organism>
<evidence type="ECO:0000259" key="3">
    <source>
        <dbReference type="Pfam" id="PF19036"/>
    </source>
</evidence>
<comment type="caution">
    <text evidence="5">The sequence shown here is derived from an EMBL/GenBank/DDBJ whole genome shotgun (WGS) entry which is preliminary data.</text>
</comment>
<dbReference type="Proteomes" id="UP001176961">
    <property type="component" value="Unassembled WGS sequence"/>
</dbReference>
<feature type="region of interest" description="Disordered" evidence="2">
    <location>
        <begin position="458"/>
        <end position="504"/>
    </location>
</feature>
<sequence>MSAGGGLSREEFLVLQEQLIALRNRNYELQECLQKKNHEIAQLSSPKSEALQFASKLMSRKDKEKELTQKYESELDALRVKLTTQEEEFRLQQETLISELNKVVSQNQSMQRELDQYRACGSLYSSPQAGTPCESRTFVEAQTNGDIRQDTGDADPAKNDSAVARNEQLDRISEVESSLAEKESMVSALENKLLEYKARVVELESLASNHSKEQASSNALLKDKELQMSSLMKELNGLKDILSKKDEVNSHLHSLLSLIYGRLLGKKIDAELHDRDSLEEVMSEVMQWIASREDEYEKLQTDNKAMNKQILLCREELETEKSKVTDLEEHRIKEKTEAEEEVTTLTEKLLSEEKEHAQKMQALRDELTSECEALKDKISAMEETGEKQVEDRLLLLETRYQLEVSDREKVFEKEKEEWNRKLRALEAALAAKDEEKAMALKKQAALVKELQRALREEKKRAESLEKHGMSSPEERGWHLVSDPDSRSGQTLDGADSRSVSSVSALESDNAELISRLTALQRTHADAMDRINLLEGENLRLNREIEEKRELIEHWIRKRPLGQGSGTYTSGKPEGSLRRFLTTTLTGDDATNDVREMNRKLQRMLEETLSKNIILQRQHNRLKCKQSGMLEADVTPGGDGSLDSSLIDQTLNSSSLPVNQIELKEEDTPERRTSTESVLDRLSKFPYQVFVLSEYGRPIFVSCGQEDQLCSLFALIGVFVSRVKVWGDRLLQFSSGDVHVQFCQRSSLILCIVSRTYEQLDEQLNVLFDQIVSTLSRSQLDVVYTKKGDNYDLRRLLRGTDKYMDSSVMAWRTDISLLQTAIRIIPMPPSDRDFLSSTMASCLTASKLDGVLFGLMIAHRHVAAFVRLKRYALHPRDTHILLNLISGNSSLRLSEAQTWTPICLPNFNDKGFVYAFISFPWEGSSACLILLSVKKDHFDPLNEVKKRIVEKLENNAKFFSSFQCCIENPVAFSISQIGSGSDLLWSFVYKNRNSRQVCISGANGRNSVARRAQRGRFKQIIAESDRFDLV</sequence>
<name>A0AA36M8T3_CYLNA</name>
<dbReference type="EMBL" id="CATQJL010000305">
    <property type="protein sequence ID" value="CAJ0602691.1"/>
    <property type="molecule type" value="Genomic_DNA"/>
</dbReference>
<dbReference type="GO" id="GO:0032510">
    <property type="term" value="P:endosome to lysosome transport via multivesicular body sorting pathway"/>
    <property type="evidence" value="ECO:0007669"/>
    <property type="project" value="TreeGrafter"/>
</dbReference>
<keyword evidence="6" id="KW-1185">Reference proteome</keyword>
<dbReference type="InterPro" id="IPR043972">
    <property type="entry name" value="FUZ/MON1/HPS1_longin_1"/>
</dbReference>
<accession>A0AA36M8T3</accession>
<dbReference type="PANTHER" id="PTHR13027">
    <property type="entry name" value="SAND PROTEIN-RELATED"/>
    <property type="match status" value="1"/>
</dbReference>
<evidence type="ECO:0000313" key="6">
    <source>
        <dbReference type="Proteomes" id="UP001176961"/>
    </source>
</evidence>
<feature type="coiled-coil region" evidence="1">
    <location>
        <begin position="289"/>
        <end position="384"/>
    </location>
</feature>
<evidence type="ECO:0000313" key="5">
    <source>
        <dbReference type="EMBL" id="CAJ0602691.1"/>
    </source>
</evidence>
<evidence type="ECO:0000256" key="1">
    <source>
        <dbReference type="SAM" id="Coils"/>
    </source>
</evidence>
<feature type="domain" description="FUZ/MON1/HPS1 first Longin" evidence="3">
    <location>
        <begin position="687"/>
        <end position="804"/>
    </location>
</feature>
<protein>
    <submittedName>
        <fullName evidence="5">Uncharacterized protein</fullName>
    </submittedName>
</protein>
<feature type="coiled-coil region" evidence="1">
    <location>
        <begin position="61"/>
        <end position="88"/>
    </location>
</feature>
<dbReference type="PRINTS" id="PR01546">
    <property type="entry name" value="YEAST73DUF"/>
</dbReference>
<reference evidence="5" key="1">
    <citation type="submission" date="2023-07" db="EMBL/GenBank/DDBJ databases">
        <authorList>
            <consortium name="CYATHOMIX"/>
        </authorList>
    </citation>
    <scope>NUCLEOTIDE SEQUENCE</scope>
    <source>
        <strain evidence="5">N/A</strain>
    </source>
</reference>
<dbReference type="AlphaFoldDB" id="A0AA36M8T3"/>
<evidence type="ECO:0000256" key="2">
    <source>
        <dbReference type="SAM" id="MobiDB-lite"/>
    </source>
</evidence>
<keyword evidence="1" id="KW-0175">Coiled coil</keyword>
<dbReference type="InterPro" id="IPR004353">
    <property type="entry name" value="Mon1"/>
</dbReference>
<feature type="domain" description="FUZ/MON1/HPS1 second Longin" evidence="4">
    <location>
        <begin position="850"/>
        <end position="949"/>
    </location>
</feature>
<dbReference type="GO" id="GO:0035658">
    <property type="term" value="C:Mon1-Ccz1 complex"/>
    <property type="evidence" value="ECO:0007669"/>
    <property type="project" value="TreeGrafter"/>
</dbReference>
<dbReference type="InterPro" id="IPR043971">
    <property type="entry name" value="FUZ/MON1/HPS1_longin_2"/>
</dbReference>
<dbReference type="Pfam" id="PF19037">
    <property type="entry name" value="Fuz_longin_2"/>
    <property type="match status" value="1"/>
</dbReference>
<feature type="coiled-coil region" evidence="1">
    <location>
        <begin position="586"/>
        <end position="617"/>
    </location>
</feature>
<feature type="compositionally biased region" description="Basic and acidic residues" evidence="2">
    <location>
        <begin position="458"/>
        <end position="485"/>
    </location>
</feature>
<gene>
    <name evidence="5" type="ORF">CYNAS_LOCUS14674</name>
</gene>
<dbReference type="Pfam" id="PF19036">
    <property type="entry name" value="Fuz_longin_1"/>
    <property type="match status" value="1"/>
</dbReference>
<dbReference type="GO" id="GO:0006623">
    <property type="term" value="P:protein targeting to vacuole"/>
    <property type="evidence" value="ECO:0007669"/>
    <property type="project" value="InterPro"/>
</dbReference>
<proteinExistence type="predicted"/>
<feature type="coiled-coil region" evidence="1">
    <location>
        <begin position="172"/>
        <end position="241"/>
    </location>
</feature>